<dbReference type="PIRSF" id="PIRSF000654">
    <property type="entry name" value="Integrin-linked_kinase"/>
    <property type="match status" value="1"/>
</dbReference>
<dbReference type="PROSITE" id="PS00108">
    <property type="entry name" value="PROTEIN_KINASE_ST"/>
    <property type="match status" value="1"/>
</dbReference>
<dbReference type="Gene3D" id="1.10.510.10">
    <property type="entry name" value="Transferase(Phosphotransferase) domain 1"/>
    <property type="match status" value="1"/>
</dbReference>
<accession>A0A067C5C4</accession>
<sequence>MARPLQSNRAPTTKATMAETEGYRTLALLNRLRLDASSLVRGRLVGAGAHAHVYHGMYNATPVAIKTLMTSRKHEIDRVIAEIELLATLDSPYIVGLVGAVWAGRLANLEIVLEYMDGGDLFTYLRSHDTVTYAWPAKRTTLLSVARGLLYLHERSIIHRDVKARNVLLDDEKGTKLTDFGVSRVDSLATMTIGVGTYRWMAPEVLQENRYSVAADVYSFGILLSEVDTHAIPYMDMIQPETGNPLMDTAILAQVVQGRLRPTLSPTCPEDIAALAQRCLAFDPMERPTAADVLAALNAATLPASI</sequence>
<dbReference type="EMBL" id="KK583276">
    <property type="protein sequence ID" value="KDO22022.1"/>
    <property type="molecule type" value="Genomic_DNA"/>
</dbReference>
<evidence type="ECO:0000256" key="3">
    <source>
        <dbReference type="ARBA" id="ARBA00022840"/>
    </source>
</evidence>
<keyword evidence="2 4" id="KW-0547">Nucleotide-binding</keyword>
<feature type="domain" description="Protein kinase" evidence="6">
    <location>
        <begin position="39"/>
        <end position="302"/>
    </location>
</feature>
<protein>
    <submittedName>
        <fullName evidence="7">TKL protein kinase</fullName>
    </submittedName>
</protein>
<dbReference type="KEGG" id="spar:SPRG_12231"/>
<dbReference type="PROSITE" id="PS00107">
    <property type="entry name" value="PROTEIN_KINASE_ATP"/>
    <property type="match status" value="1"/>
</dbReference>
<evidence type="ECO:0000256" key="4">
    <source>
        <dbReference type="PROSITE-ProRule" id="PRU10141"/>
    </source>
</evidence>
<keyword evidence="1 5" id="KW-0723">Serine/threonine-protein kinase</keyword>
<dbReference type="InterPro" id="IPR008271">
    <property type="entry name" value="Ser/Thr_kinase_AS"/>
</dbReference>
<dbReference type="PRINTS" id="PR00109">
    <property type="entry name" value="TYRKINASE"/>
</dbReference>
<organism evidence="7 8">
    <name type="scientific">Saprolegnia parasitica (strain CBS 223.65)</name>
    <dbReference type="NCBI Taxonomy" id="695850"/>
    <lineage>
        <taxon>Eukaryota</taxon>
        <taxon>Sar</taxon>
        <taxon>Stramenopiles</taxon>
        <taxon>Oomycota</taxon>
        <taxon>Saprolegniomycetes</taxon>
        <taxon>Saprolegniales</taxon>
        <taxon>Saprolegniaceae</taxon>
        <taxon>Saprolegnia</taxon>
    </lineage>
</organism>
<dbReference type="PROSITE" id="PS50011">
    <property type="entry name" value="PROTEIN_KINASE_DOM"/>
    <property type="match status" value="1"/>
</dbReference>
<dbReference type="RefSeq" id="XP_012207265.1">
    <property type="nucleotide sequence ID" value="XM_012351875.1"/>
</dbReference>
<proteinExistence type="inferred from homology"/>
<evidence type="ECO:0000256" key="2">
    <source>
        <dbReference type="ARBA" id="ARBA00022741"/>
    </source>
</evidence>
<dbReference type="SUPFAM" id="SSF56112">
    <property type="entry name" value="Protein kinase-like (PK-like)"/>
    <property type="match status" value="1"/>
</dbReference>
<name>A0A067C5C4_SAPPC</name>
<keyword evidence="7" id="KW-0808">Transferase</keyword>
<dbReference type="STRING" id="695850.A0A067C5C4"/>
<gene>
    <name evidence="7" type="ORF">SPRG_12231</name>
</gene>
<dbReference type="GO" id="GO:0004674">
    <property type="term" value="F:protein serine/threonine kinase activity"/>
    <property type="evidence" value="ECO:0007669"/>
    <property type="project" value="UniProtKB-KW"/>
</dbReference>
<keyword evidence="7" id="KW-0418">Kinase</keyword>
<dbReference type="OMA" id="ATCPIDM"/>
<reference evidence="7 8" key="1">
    <citation type="journal article" date="2013" name="PLoS Genet.">
        <title>Distinctive expansion of potential virulence genes in the genome of the oomycete fish pathogen Saprolegnia parasitica.</title>
        <authorList>
            <person name="Jiang R.H."/>
            <person name="de Bruijn I."/>
            <person name="Haas B.J."/>
            <person name="Belmonte R."/>
            <person name="Lobach L."/>
            <person name="Christie J."/>
            <person name="van den Ackerveken G."/>
            <person name="Bottin A."/>
            <person name="Bulone V."/>
            <person name="Diaz-Moreno S.M."/>
            <person name="Dumas B."/>
            <person name="Fan L."/>
            <person name="Gaulin E."/>
            <person name="Govers F."/>
            <person name="Grenville-Briggs L.J."/>
            <person name="Horner N.R."/>
            <person name="Levin J.Z."/>
            <person name="Mammella M."/>
            <person name="Meijer H.J."/>
            <person name="Morris P."/>
            <person name="Nusbaum C."/>
            <person name="Oome S."/>
            <person name="Phillips A.J."/>
            <person name="van Rooyen D."/>
            <person name="Rzeszutek E."/>
            <person name="Saraiva M."/>
            <person name="Secombes C.J."/>
            <person name="Seidl M.F."/>
            <person name="Snel B."/>
            <person name="Stassen J.H."/>
            <person name="Sykes S."/>
            <person name="Tripathy S."/>
            <person name="van den Berg H."/>
            <person name="Vega-Arreguin J.C."/>
            <person name="Wawra S."/>
            <person name="Young S.K."/>
            <person name="Zeng Q."/>
            <person name="Dieguez-Uribeondo J."/>
            <person name="Russ C."/>
            <person name="Tyler B.M."/>
            <person name="van West P."/>
        </authorList>
    </citation>
    <scope>NUCLEOTIDE SEQUENCE [LARGE SCALE GENOMIC DNA]</scope>
    <source>
        <strain evidence="7 8">CBS 223.65</strain>
    </source>
</reference>
<dbReference type="SMART" id="SM00220">
    <property type="entry name" value="S_TKc"/>
    <property type="match status" value="1"/>
</dbReference>
<dbReference type="AlphaFoldDB" id="A0A067C5C4"/>
<dbReference type="PANTHER" id="PTHR44329">
    <property type="entry name" value="SERINE/THREONINE-PROTEIN KINASE TNNI3K-RELATED"/>
    <property type="match status" value="1"/>
</dbReference>
<dbReference type="OrthoDB" id="103633at2759"/>
<dbReference type="InterPro" id="IPR017441">
    <property type="entry name" value="Protein_kinase_ATP_BS"/>
</dbReference>
<feature type="binding site" evidence="4">
    <location>
        <position position="66"/>
    </location>
    <ligand>
        <name>ATP</name>
        <dbReference type="ChEBI" id="CHEBI:30616"/>
    </ligand>
</feature>
<dbReference type="VEuPathDB" id="FungiDB:SPRG_12231"/>
<evidence type="ECO:0000313" key="7">
    <source>
        <dbReference type="EMBL" id="KDO22022.1"/>
    </source>
</evidence>
<dbReference type="InterPro" id="IPR011009">
    <property type="entry name" value="Kinase-like_dom_sf"/>
</dbReference>
<dbReference type="InterPro" id="IPR051681">
    <property type="entry name" value="Ser/Thr_Kinases-Pseudokinases"/>
</dbReference>
<dbReference type="Pfam" id="PF00069">
    <property type="entry name" value="Pkinase"/>
    <property type="match status" value="1"/>
</dbReference>
<evidence type="ECO:0000256" key="5">
    <source>
        <dbReference type="RuleBase" id="RU000304"/>
    </source>
</evidence>
<evidence type="ECO:0000259" key="6">
    <source>
        <dbReference type="PROSITE" id="PS50011"/>
    </source>
</evidence>
<dbReference type="GO" id="GO:0005524">
    <property type="term" value="F:ATP binding"/>
    <property type="evidence" value="ECO:0007669"/>
    <property type="project" value="UniProtKB-UniRule"/>
</dbReference>
<dbReference type="GeneID" id="24134208"/>
<dbReference type="InterPro" id="IPR000719">
    <property type="entry name" value="Prot_kinase_dom"/>
</dbReference>
<dbReference type="InterPro" id="IPR001245">
    <property type="entry name" value="Ser-Thr/Tyr_kinase_cat_dom"/>
</dbReference>
<comment type="similarity">
    <text evidence="5">Belongs to the protein kinase superfamily.</text>
</comment>
<dbReference type="PANTHER" id="PTHR44329:SF214">
    <property type="entry name" value="PROTEIN KINASE DOMAIN-CONTAINING PROTEIN"/>
    <property type="match status" value="1"/>
</dbReference>
<evidence type="ECO:0000256" key="1">
    <source>
        <dbReference type="ARBA" id="ARBA00022527"/>
    </source>
</evidence>
<evidence type="ECO:0000313" key="8">
    <source>
        <dbReference type="Proteomes" id="UP000030745"/>
    </source>
</evidence>
<keyword evidence="3 4" id="KW-0067">ATP-binding</keyword>
<keyword evidence="8" id="KW-1185">Reference proteome</keyword>
<dbReference type="Proteomes" id="UP000030745">
    <property type="component" value="Unassembled WGS sequence"/>
</dbReference>